<proteinExistence type="predicted"/>
<dbReference type="AlphaFoldDB" id="A0A816K946"/>
<protein>
    <submittedName>
        <fullName evidence="1">(rape) hypothetical protein</fullName>
    </submittedName>
</protein>
<name>A0A816K946_BRANA</name>
<reference evidence="1" key="1">
    <citation type="submission" date="2021-01" db="EMBL/GenBank/DDBJ databases">
        <authorList>
            <consortium name="Genoscope - CEA"/>
            <person name="William W."/>
        </authorList>
    </citation>
    <scope>NUCLEOTIDE SEQUENCE</scope>
</reference>
<evidence type="ECO:0000313" key="1">
    <source>
        <dbReference type="EMBL" id="CAF1908019.1"/>
    </source>
</evidence>
<organism evidence="1">
    <name type="scientific">Brassica napus</name>
    <name type="common">Rape</name>
    <dbReference type="NCBI Taxonomy" id="3708"/>
    <lineage>
        <taxon>Eukaryota</taxon>
        <taxon>Viridiplantae</taxon>
        <taxon>Streptophyta</taxon>
        <taxon>Embryophyta</taxon>
        <taxon>Tracheophyta</taxon>
        <taxon>Spermatophyta</taxon>
        <taxon>Magnoliopsida</taxon>
        <taxon>eudicotyledons</taxon>
        <taxon>Gunneridae</taxon>
        <taxon>Pentapetalae</taxon>
        <taxon>rosids</taxon>
        <taxon>malvids</taxon>
        <taxon>Brassicales</taxon>
        <taxon>Brassicaceae</taxon>
        <taxon>Brassiceae</taxon>
        <taxon>Brassica</taxon>
    </lineage>
</organism>
<dbReference type="Proteomes" id="UP001295469">
    <property type="component" value="Chromosome C02"/>
</dbReference>
<sequence length="58" mass="6802">MISPKPIFFAHKHSLFSSNQQVLKLYSKELPDMNYTSNTRKQSTFLERCVSKRPLQVT</sequence>
<accession>A0A816K946</accession>
<gene>
    <name evidence="1" type="ORF">DARMORV10_C02P28350.1</name>
</gene>
<dbReference type="EMBL" id="HG994366">
    <property type="protein sequence ID" value="CAF1908019.1"/>
    <property type="molecule type" value="Genomic_DNA"/>
</dbReference>